<comment type="subunit">
    <text evidence="4">Heterodimer of an alpha and a beta chain.</text>
</comment>
<evidence type="ECO:0000259" key="5">
    <source>
        <dbReference type="Pfam" id="PF00676"/>
    </source>
</evidence>
<accession>A0A9X9WZD3</accession>
<reference evidence="6" key="1">
    <citation type="submission" date="2020-01" db="EMBL/GenBank/DDBJ databases">
        <authorList>
            <person name="Rat A."/>
        </authorList>
    </citation>
    <scope>NUCLEOTIDE SEQUENCE</scope>
    <source>
        <strain evidence="6">LMG 31231</strain>
    </source>
</reference>
<evidence type="ECO:0000313" key="7">
    <source>
        <dbReference type="Proteomes" id="UP001138751"/>
    </source>
</evidence>
<dbReference type="CDD" id="cd02000">
    <property type="entry name" value="TPP_E1_PDC_ADC_BCADC"/>
    <property type="match status" value="1"/>
</dbReference>
<gene>
    <name evidence="6" type="primary">pdhA</name>
    <name evidence="6" type="ORF">GXW76_15135</name>
</gene>
<keyword evidence="4 6" id="KW-0670">Pyruvate</keyword>
<dbReference type="GO" id="GO:0004739">
    <property type="term" value="F:pyruvate dehydrogenase (acetyl-transferring) activity"/>
    <property type="evidence" value="ECO:0007669"/>
    <property type="project" value="UniProtKB-UniRule"/>
</dbReference>
<comment type="catalytic activity">
    <reaction evidence="4">
        <text>N(6)-[(R)-lipoyl]-L-lysyl-[protein] + pyruvate + H(+) = N(6)-[(R)-S(8)-acetyldihydrolipoyl]-L-lysyl-[protein] + CO2</text>
        <dbReference type="Rhea" id="RHEA:19189"/>
        <dbReference type="Rhea" id="RHEA-COMP:10474"/>
        <dbReference type="Rhea" id="RHEA-COMP:10478"/>
        <dbReference type="ChEBI" id="CHEBI:15361"/>
        <dbReference type="ChEBI" id="CHEBI:15378"/>
        <dbReference type="ChEBI" id="CHEBI:16526"/>
        <dbReference type="ChEBI" id="CHEBI:83099"/>
        <dbReference type="ChEBI" id="CHEBI:83111"/>
        <dbReference type="EC" id="1.2.4.1"/>
    </reaction>
</comment>
<dbReference type="Pfam" id="PF00676">
    <property type="entry name" value="E1_dh"/>
    <property type="match status" value="1"/>
</dbReference>
<evidence type="ECO:0000256" key="3">
    <source>
        <dbReference type="ARBA" id="ARBA00023052"/>
    </source>
</evidence>
<dbReference type="GO" id="GO:0009083">
    <property type="term" value="P:branched-chain amino acid catabolic process"/>
    <property type="evidence" value="ECO:0007669"/>
    <property type="project" value="TreeGrafter"/>
</dbReference>
<keyword evidence="3 4" id="KW-0786">Thiamine pyrophosphate</keyword>
<organism evidence="6 7">
    <name type="scientific">Neoroseomonas soli</name>
    <dbReference type="NCBI Taxonomy" id="1081025"/>
    <lineage>
        <taxon>Bacteria</taxon>
        <taxon>Pseudomonadati</taxon>
        <taxon>Pseudomonadota</taxon>
        <taxon>Alphaproteobacteria</taxon>
        <taxon>Acetobacterales</taxon>
        <taxon>Acetobacteraceae</taxon>
        <taxon>Neoroseomonas</taxon>
    </lineage>
</organism>
<evidence type="ECO:0000256" key="4">
    <source>
        <dbReference type="RuleBase" id="RU366007"/>
    </source>
</evidence>
<dbReference type="RefSeq" id="WP_211862928.1">
    <property type="nucleotide sequence ID" value="NZ_JAAEDM010000042.1"/>
</dbReference>
<dbReference type="InterPro" id="IPR029061">
    <property type="entry name" value="THDP-binding"/>
</dbReference>
<dbReference type="InterPro" id="IPR050771">
    <property type="entry name" value="Alpha-ketoacid_DH_E1_comp"/>
</dbReference>
<dbReference type="InterPro" id="IPR017596">
    <property type="entry name" value="PdhA/BkdA"/>
</dbReference>
<dbReference type="PANTHER" id="PTHR43380">
    <property type="entry name" value="2-OXOISOVALERATE DEHYDROGENASE SUBUNIT ALPHA, MITOCHONDRIAL"/>
    <property type="match status" value="1"/>
</dbReference>
<dbReference type="AlphaFoldDB" id="A0A9X9WZD3"/>
<feature type="domain" description="Dehydrogenase E1 component" evidence="5">
    <location>
        <begin position="41"/>
        <end position="319"/>
    </location>
</feature>
<reference evidence="6" key="2">
    <citation type="journal article" date="2021" name="Syst. Appl. Microbiol.">
        <title>Roseomonas hellenica sp. nov., isolated from roots of wild-growing Alkanna tinctoria.</title>
        <authorList>
            <person name="Rat A."/>
            <person name="Naranjo H.D."/>
            <person name="Lebbe L."/>
            <person name="Cnockaert M."/>
            <person name="Krigas N."/>
            <person name="Grigoriadou K."/>
            <person name="Maloupa E."/>
            <person name="Willems A."/>
        </authorList>
    </citation>
    <scope>NUCLEOTIDE SEQUENCE</scope>
    <source>
        <strain evidence="6">LMG 31231</strain>
    </source>
</reference>
<dbReference type="Proteomes" id="UP001138751">
    <property type="component" value="Unassembled WGS sequence"/>
</dbReference>
<keyword evidence="7" id="KW-1185">Reference proteome</keyword>
<dbReference type="NCBIfam" id="TIGR03181">
    <property type="entry name" value="PDH_E1_alph_x"/>
    <property type="match status" value="1"/>
</dbReference>
<evidence type="ECO:0000313" key="6">
    <source>
        <dbReference type="EMBL" id="MBR0672512.1"/>
    </source>
</evidence>
<comment type="caution">
    <text evidence="6">The sequence shown here is derived from an EMBL/GenBank/DDBJ whole genome shotgun (WGS) entry which is preliminary data.</text>
</comment>
<comment type="cofactor">
    <cofactor evidence="1 4">
        <name>thiamine diphosphate</name>
        <dbReference type="ChEBI" id="CHEBI:58937"/>
    </cofactor>
</comment>
<evidence type="ECO:0000256" key="1">
    <source>
        <dbReference type="ARBA" id="ARBA00001964"/>
    </source>
</evidence>
<dbReference type="EMBL" id="JAAEDM010000042">
    <property type="protein sequence ID" value="MBR0672512.1"/>
    <property type="molecule type" value="Genomic_DNA"/>
</dbReference>
<dbReference type="SUPFAM" id="SSF52518">
    <property type="entry name" value="Thiamin diphosphate-binding fold (THDP-binding)"/>
    <property type="match status" value="1"/>
</dbReference>
<sequence length="356" mass="38237">METVVARFEIRHRRHLGPDGVPAGDLPAFARDPAELVALYRGMVRTRAFDQKAVALQRTGRLGTYASSLGQEAVAVGLAAAMRPDDVFVPAFREHGAQLWRGVTMRELLLYWGGDERGSNFAGPRQDFPVNVPVGSQAPHAAGVALAMRLHGEDRAVVCAFGDGATSKGDVAEALVFAGVWSLPVVFVVNNNQWAISVPRRAQTAAETLAQKAIAAGIPGMQVDGNDVIAVRDAVAEALARARSGGGATVVEAVTYRLGDHTTADDARRYRDDAEVSPHWREEPLPRLRTYLTSLGAWTKAQEDALLAQCRAEVDQAEADYLATPPQDLASIFDHTFAVLPAELARQKAEATGDEP</sequence>
<dbReference type="InterPro" id="IPR001017">
    <property type="entry name" value="DH_E1"/>
</dbReference>
<dbReference type="PANTHER" id="PTHR43380:SF1">
    <property type="entry name" value="2-OXOISOVALERATE DEHYDROGENASE SUBUNIT ALPHA, MITOCHONDRIAL"/>
    <property type="match status" value="1"/>
</dbReference>
<comment type="function">
    <text evidence="4">The pyruvate dehydrogenase complex catalyzes the overall conversion of pyruvate to acetyl-CoA and CO(2). It contains multiple copies of three enzymatic components: pyruvate dehydrogenase (E1), dihydrolipoamide acetyltransferase (E2) and lipoamide dehydrogenase (E3).</text>
</comment>
<evidence type="ECO:0000256" key="2">
    <source>
        <dbReference type="ARBA" id="ARBA00023002"/>
    </source>
</evidence>
<name>A0A9X9WZD3_9PROT</name>
<dbReference type="Gene3D" id="3.40.50.970">
    <property type="match status" value="1"/>
</dbReference>
<dbReference type="EC" id="1.2.4.1" evidence="4"/>
<proteinExistence type="predicted"/>
<protein>
    <recommendedName>
        <fullName evidence="4">Pyruvate dehydrogenase E1 component subunit alpha</fullName>
        <ecNumber evidence="4">1.2.4.1</ecNumber>
    </recommendedName>
</protein>
<keyword evidence="2 4" id="KW-0560">Oxidoreductase</keyword>